<feature type="region of interest" description="Disordered" evidence="1">
    <location>
        <begin position="67"/>
        <end position="90"/>
    </location>
</feature>
<feature type="compositionally biased region" description="Basic and acidic residues" evidence="1">
    <location>
        <begin position="67"/>
        <end position="78"/>
    </location>
</feature>
<protein>
    <submittedName>
        <fullName evidence="2">Uncharacterized protein</fullName>
    </submittedName>
</protein>
<name>A0A0D3KKP8_EMIH1</name>
<dbReference type="RefSeq" id="XP_005788762.1">
    <property type="nucleotide sequence ID" value="XM_005788705.1"/>
</dbReference>
<keyword evidence="3" id="KW-1185">Reference proteome</keyword>
<evidence type="ECO:0000313" key="3">
    <source>
        <dbReference type="Proteomes" id="UP000013827"/>
    </source>
</evidence>
<dbReference type="EnsemblProtists" id="EOD36333">
    <property type="protein sequence ID" value="EOD36333"/>
    <property type="gene ID" value="EMIHUDRAFT_447024"/>
</dbReference>
<sequence>MSTRHNTVFPRCCRWARRSGVLGKSTMLAQQLSQRGGARFPEIPRDSTLFPEIPRDFLRFYLIPRDSPRFPEIPRDSPRGGGRASGGFGP</sequence>
<accession>A0A0D3KKP8</accession>
<evidence type="ECO:0000256" key="1">
    <source>
        <dbReference type="SAM" id="MobiDB-lite"/>
    </source>
</evidence>
<evidence type="ECO:0000313" key="2">
    <source>
        <dbReference type="EnsemblProtists" id="EOD36333"/>
    </source>
</evidence>
<organism evidence="2 3">
    <name type="scientific">Emiliania huxleyi (strain CCMP1516)</name>
    <dbReference type="NCBI Taxonomy" id="280463"/>
    <lineage>
        <taxon>Eukaryota</taxon>
        <taxon>Haptista</taxon>
        <taxon>Haptophyta</taxon>
        <taxon>Prymnesiophyceae</taxon>
        <taxon>Isochrysidales</taxon>
        <taxon>Noelaerhabdaceae</taxon>
        <taxon>Emiliania</taxon>
    </lineage>
</organism>
<proteinExistence type="predicted"/>
<dbReference type="HOGENOM" id="CLU_2445414_0_0_1"/>
<feature type="compositionally biased region" description="Gly residues" evidence="1">
    <location>
        <begin position="79"/>
        <end position="90"/>
    </location>
</feature>
<dbReference type="GeneID" id="17281606"/>
<dbReference type="PaxDb" id="2903-EOD36333"/>
<reference evidence="2" key="2">
    <citation type="submission" date="2024-10" db="UniProtKB">
        <authorList>
            <consortium name="EnsemblProtists"/>
        </authorList>
    </citation>
    <scope>IDENTIFICATION</scope>
</reference>
<dbReference type="Proteomes" id="UP000013827">
    <property type="component" value="Unassembled WGS sequence"/>
</dbReference>
<dbReference type="KEGG" id="ehx:EMIHUDRAFT_447024"/>
<reference evidence="3" key="1">
    <citation type="journal article" date="2013" name="Nature">
        <title>Pan genome of the phytoplankton Emiliania underpins its global distribution.</title>
        <authorList>
            <person name="Read B.A."/>
            <person name="Kegel J."/>
            <person name="Klute M.J."/>
            <person name="Kuo A."/>
            <person name="Lefebvre S.C."/>
            <person name="Maumus F."/>
            <person name="Mayer C."/>
            <person name="Miller J."/>
            <person name="Monier A."/>
            <person name="Salamov A."/>
            <person name="Young J."/>
            <person name="Aguilar M."/>
            <person name="Claverie J.M."/>
            <person name="Frickenhaus S."/>
            <person name="Gonzalez K."/>
            <person name="Herman E.K."/>
            <person name="Lin Y.C."/>
            <person name="Napier J."/>
            <person name="Ogata H."/>
            <person name="Sarno A.F."/>
            <person name="Shmutz J."/>
            <person name="Schroeder D."/>
            <person name="de Vargas C."/>
            <person name="Verret F."/>
            <person name="von Dassow P."/>
            <person name="Valentin K."/>
            <person name="Van de Peer Y."/>
            <person name="Wheeler G."/>
            <person name="Dacks J.B."/>
            <person name="Delwiche C.F."/>
            <person name="Dyhrman S.T."/>
            <person name="Glockner G."/>
            <person name="John U."/>
            <person name="Richards T."/>
            <person name="Worden A.Z."/>
            <person name="Zhang X."/>
            <person name="Grigoriev I.V."/>
            <person name="Allen A.E."/>
            <person name="Bidle K."/>
            <person name="Borodovsky M."/>
            <person name="Bowler C."/>
            <person name="Brownlee C."/>
            <person name="Cock J.M."/>
            <person name="Elias M."/>
            <person name="Gladyshev V.N."/>
            <person name="Groth M."/>
            <person name="Guda C."/>
            <person name="Hadaegh A."/>
            <person name="Iglesias-Rodriguez M.D."/>
            <person name="Jenkins J."/>
            <person name="Jones B.M."/>
            <person name="Lawson T."/>
            <person name="Leese F."/>
            <person name="Lindquist E."/>
            <person name="Lobanov A."/>
            <person name="Lomsadze A."/>
            <person name="Malik S.B."/>
            <person name="Marsh M.E."/>
            <person name="Mackinder L."/>
            <person name="Mock T."/>
            <person name="Mueller-Roeber B."/>
            <person name="Pagarete A."/>
            <person name="Parker M."/>
            <person name="Probert I."/>
            <person name="Quesneville H."/>
            <person name="Raines C."/>
            <person name="Rensing S.A."/>
            <person name="Riano-Pachon D.M."/>
            <person name="Richier S."/>
            <person name="Rokitta S."/>
            <person name="Shiraiwa Y."/>
            <person name="Soanes D.M."/>
            <person name="van der Giezen M."/>
            <person name="Wahlund T.M."/>
            <person name="Williams B."/>
            <person name="Wilson W."/>
            <person name="Wolfe G."/>
            <person name="Wurch L.L."/>
        </authorList>
    </citation>
    <scope>NUCLEOTIDE SEQUENCE</scope>
</reference>
<dbReference type="AlphaFoldDB" id="A0A0D3KKP8"/>